<dbReference type="EMBL" id="BLXZ01000007">
    <property type="protein sequence ID" value="GFO69917.1"/>
    <property type="molecule type" value="Genomic_DNA"/>
</dbReference>
<evidence type="ECO:0000259" key="4">
    <source>
        <dbReference type="PROSITE" id="PS50110"/>
    </source>
</evidence>
<dbReference type="SUPFAM" id="SSF52172">
    <property type="entry name" value="CheY-like"/>
    <property type="match status" value="1"/>
</dbReference>
<dbReference type="SMART" id="SM00448">
    <property type="entry name" value="REC"/>
    <property type="match status" value="1"/>
</dbReference>
<dbReference type="Pfam" id="PF00072">
    <property type="entry name" value="Response_reg"/>
    <property type="match status" value="1"/>
</dbReference>
<reference evidence="6" key="1">
    <citation type="submission" date="2020-06" db="EMBL/GenBank/DDBJ databases">
        <title>Draft genomic sequecing of Geomonas sp. Red745.</title>
        <authorList>
            <person name="Itoh H."/>
            <person name="Xu Z.X."/>
            <person name="Ushijima N."/>
            <person name="Masuda Y."/>
            <person name="Shiratori Y."/>
            <person name="Senoo K."/>
        </authorList>
    </citation>
    <scope>NUCLEOTIDE SEQUENCE [LARGE SCALE GENOMIC DNA]</scope>
    <source>
        <strain evidence="6">Red745</strain>
    </source>
</reference>
<dbReference type="InterPro" id="IPR011006">
    <property type="entry name" value="CheY-like_superfamily"/>
</dbReference>
<dbReference type="PANTHER" id="PTHR44591:SF14">
    <property type="entry name" value="PROTEIN PILG"/>
    <property type="match status" value="1"/>
</dbReference>
<feature type="domain" description="Response regulatory" evidence="4">
    <location>
        <begin position="5"/>
        <end position="119"/>
    </location>
</feature>
<evidence type="ECO:0000256" key="1">
    <source>
        <dbReference type="ARBA" id="ARBA00022553"/>
    </source>
</evidence>
<organism evidence="5 6">
    <name type="scientific">Geomonas limicola</name>
    <dbReference type="NCBI Taxonomy" id="2740186"/>
    <lineage>
        <taxon>Bacteria</taxon>
        <taxon>Pseudomonadati</taxon>
        <taxon>Thermodesulfobacteriota</taxon>
        <taxon>Desulfuromonadia</taxon>
        <taxon>Geobacterales</taxon>
        <taxon>Geobacteraceae</taxon>
        <taxon>Geomonas</taxon>
    </lineage>
</organism>
<comment type="caution">
    <text evidence="5">The sequence shown here is derived from an EMBL/GenBank/DDBJ whole genome shotgun (WGS) entry which is preliminary data.</text>
</comment>
<dbReference type="InterPro" id="IPR050595">
    <property type="entry name" value="Bact_response_regulator"/>
</dbReference>
<dbReference type="GO" id="GO:0000160">
    <property type="term" value="P:phosphorelay signal transduction system"/>
    <property type="evidence" value="ECO:0007669"/>
    <property type="project" value="UniProtKB-KW"/>
</dbReference>
<keyword evidence="2" id="KW-0902">Two-component regulatory system</keyword>
<dbReference type="InterPro" id="IPR001789">
    <property type="entry name" value="Sig_transdc_resp-reg_receiver"/>
</dbReference>
<name>A0A6V8NDP7_9BACT</name>
<dbReference type="RefSeq" id="WP_183362494.1">
    <property type="nucleotide sequence ID" value="NZ_BLXZ01000007.1"/>
</dbReference>
<evidence type="ECO:0000256" key="2">
    <source>
        <dbReference type="ARBA" id="ARBA00023012"/>
    </source>
</evidence>
<keyword evidence="1 3" id="KW-0597">Phosphoprotein</keyword>
<keyword evidence="6" id="KW-1185">Reference proteome</keyword>
<dbReference type="Proteomes" id="UP000587586">
    <property type="component" value="Unassembled WGS sequence"/>
</dbReference>
<sequence length="144" mass="15647">MRKDPILFVDDDILYLRLVESIVRQRGITAYYATSGEEALEVLRVHPCDAMVTDLNMPGMNGYLLGEQAKMLLPNLHIVMVTSEASHQVCRQAALSGIAQVLEKPASVKQVQAVLQAAAPWLLTVEAFPVPDTNAAVAGLSYAL</sequence>
<dbReference type="Gene3D" id="3.40.50.2300">
    <property type="match status" value="1"/>
</dbReference>
<accession>A0A6V8NDP7</accession>
<feature type="modified residue" description="4-aspartylphosphate" evidence="3">
    <location>
        <position position="54"/>
    </location>
</feature>
<dbReference type="PROSITE" id="PS50110">
    <property type="entry name" value="RESPONSE_REGULATORY"/>
    <property type="match status" value="1"/>
</dbReference>
<proteinExistence type="predicted"/>
<gene>
    <name evidence="5" type="ORF">GMLC_34960</name>
</gene>
<dbReference type="AlphaFoldDB" id="A0A6V8NDP7"/>
<evidence type="ECO:0000313" key="6">
    <source>
        <dbReference type="Proteomes" id="UP000587586"/>
    </source>
</evidence>
<evidence type="ECO:0000313" key="5">
    <source>
        <dbReference type="EMBL" id="GFO69917.1"/>
    </source>
</evidence>
<protein>
    <recommendedName>
        <fullName evidence="4">Response regulatory domain-containing protein</fullName>
    </recommendedName>
</protein>
<dbReference type="CDD" id="cd00156">
    <property type="entry name" value="REC"/>
    <property type="match status" value="1"/>
</dbReference>
<evidence type="ECO:0000256" key="3">
    <source>
        <dbReference type="PROSITE-ProRule" id="PRU00169"/>
    </source>
</evidence>
<dbReference type="PANTHER" id="PTHR44591">
    <property type="entry name" value="STRESS RESPONSE REGULATOR PROTEIN 1"/>
    <property type="match status" value="1"/>
</dbReference>